<dbReference type="Proteomes" id="UP000187429">
    <property type="component" value="Unassembled WGS sequence"/>
</dbReference>
<dbReference type="OrthoDB" id="5555719at2759"/>
<dbReference type="PANTHER" id="PTHR11533">
    <property type="entry name" value="PROTEASE M1 ZINC METALLOPROTEASE"/>
    <property type="match status" value="1"/>
</dbReference>
<dbReference type="GO" id="GO:0006508">
    <property type="term" value="P:proteolysis"/>
    <property type="evidence" value="ECO:0007669"/>
    <property type="project" value="TreeGrafter"/>
</dbReference>
<evidence type="ECO:0000259" key="2">
    <source>
        <dbReference type="Pfam" id="PF17900"/>
    </source>
</evidence>
<dbReference type="InterPro" id="IPR050344">
    <property type="entry name" value="Peptidase_M1_aminopeptidases"/>
</dbReference>
<dbReference type="EMBL" id="LSSM01002718">
    <property type="protein sequence ID" value="OMJ20590.1"/>
    <property type="molecule type" value="Genomic_DNA"/>
</dbReference>
<accession>A0A1R1Y113</accession>
<evidence type="ECO:0000256" key="1">
    <source>
        <dbReference type="SAM" id="MobiDB-lite"/>
    </source>
</evidence>
<dbReference type="SUPFAM" id="SSF63737">
    <property type="entry name" value="Leukotriene A4 hydrolase N-terminal domain"/>
    <property type="match status" value="1"/>
</dbReference>
<keyword evidence="4" id="KW-1185">Reference proteome</keyword>
<protein>
    <recommendedName>
        <fullName evidence="2">Aminopeptidase N-like N-terminal domain-containing protein</fullName>
    </recommendedName>
</protein>
<feature type="region of interest" description="Disordered" evidence="1">
    <location>
        <begin position="814"/>
        <end position="869"/>
    </location>
</feature>
<dbReference type="GO" id="GO:0043171">
    <property type="term" value="P:peptide catabolic process"/>
    <property type="evidence" value="ECO:0007669"/>
    <property type="project" value="TreeGrafter"/>
</dbReference>
<dbReference type="SUPFAM" id="SSF55486">
    <property type="entry name" value="Metalloproteases ('zincins'), catalytic domain"/>
    <property type="match status" value="1"/>
</dbReference>
<organism evidence="3 4">
    <name type="scientific">Smittium culicis</name>
    <dbReference type="NCBI Taxonomy" id="133412"/>
    <lineage>
        <taxon>Eukaryota</taxon>
        <taxon>Fungi</taxon>
        <taxon>Fungi incertae sedis</taxon>
        <taxon>Zoopagomycota</taxon>
        <taxon>Kickxellomycotina</taxon>
        <taxon>Harpellomycetes</taxon>
        <taxon>Harpellales</taxon>
        <taxon>Legeriomycetaceae</taxon>
        <taxon>Smittium</taxon>
    </lineage>
</organism>
<dbReference type="GO" id="GO:0016020">
    <property type="term" value="C:membrane"/>
    <property type="evidence" value="ECO:0007669"/>
    <property type="project" value="TreeGrafter"/>
</dbReference>
<name>A0A1R1Y113_9FUNG</name>
<gene>
    <name evidence="3" type="ORF">AYI69_g6157</name>
</gene>
<dbReference type="Gene3D" id="2.60.40.1730">
    <property type="entry name" value="tricorn interacting facor f3 domain"/>
    <property type="match status" value="1"/>
</dbReference>
<dbReference type="GO" id="GO:0005615">
    <property type="term" value="C:extracellular space"/>
    <property type="evidence" value="ECO:0007669"/>
    <property type="project" value="TreeGrafter"/>
</dbReference>
<dbReference type="PANTHER" id="PTHR11533:SF299">
    <property type="entry name" value="AMINOPEPTIDASE"/>
    <property type="match status" value="1"/>
</dbReference>
<dbReference type="Pfam" id="PF17900">
    <property type="entry name" value="Peptidase_M1_N"/>
    <property type="match status" value="1"/>
</dbReference>
<dbReference type="AlphaFoldDB" id="A0A1R1Y113"/>
<proteinExistence type="predicted"/>
<dbReference type="GO" id="GO:0070006">
    <property type="term" value="F:metalloaminopeptidase activity"/>
    <property type="evidence" value="ECO:0007669"/>
    <property type="project" value="TreeGrafter"/>
</dbReference>
<comment type="caution">
    <text evidence="3">The sequence shown here is derived from an EMBL/GenBank/DDBJ whole genome shotgun (WGS) entry which is preliminary data.</text>
</comment>
<feature type="domain" description="Aminopeptidase N-like N-terminal" evidence="2">
    <location>
        <begin position="46"/>
        <end position="213"/>
    </location>
</feature>
<dbReference type="GO" id="GO:0005737">
    <property type="term" value="C:cytoplasm"/>
    <property type="evidence" value="ECO:0007669"/>
    <property type="project" value="TreeGrafter"/>
</dbReference>
<dbReference type="InterPro" id="IPR042097">
    <property type="entry name" value="Aminopeptidase_N-like_N_sf"/>
</dbReference>
<dbReference type="InterPro" id="IPR045357">
    <property type="entry name" value="Aminopeptidase_N-like_N"/>
</dbReference>
<reference evidence="4" key="1">
    <citation type="submission" date="2017-01" db="EMBL/GenBank/DDBJ databases">
        <authorList>
            <person name="Wang Y."/>
            <person name="White M."/>
            <person name="Kvist S."/>
            <person name="Moncalvo J.-M."/>
        </authorList>
    </citation>
    <scope>NUCLEOTIDE SEQUENCE [LARGE SCALE GENOMIC DNA]</scope>
    <source>
        <strain evidence="4">ID-206-W2</strain>
    </source>
</reference>
<dbReference type="GO" id="GO:0008270">
    <property type="term" value="F:zinc ion binding"/>
    <property type="evidence" value="ECO:0007669"/>
    <property type="project" value="TreeGrafter"/>
</dbReference>
<sequence length="869" mass="99793">MPYTNFFYSDQNWRSDLYSTNCNDLHSYPQRTFEKYPPNSVLSISHMDITVEPNIYEKKLKGIANITITHKPKLILPSESIRSYIKLNAVDFFSVSVSGKDIYHHSYDGNFIHIYWSSPFEGEEYRNVSISWKVLRPVSGIMFQNPINSTHYLDQVAFSATENGLYRARYWLPCIDYPGFKHTFEISIIHQADHIATANGQFSESHQLLTHKNLYMNSTKFVNNLPCSSTQITFARPLYCKEYVTASSLQDRHNFDGGCWRIHMLRSILGEELFWFSITKLLKSHKWDSVNTSIFKNTLEACSGLNLTRFFDEFIYSSNYPRIKVHYQYEPTSQLVQITIDQGNYINSNYERVLYSFKIEVRLIDSLDNVHTKILEFESVSRVMAIFHLEPGAIPNYIRIDPEMSLLVGIKLEVPTHILLNMAERAEDIRSRILAYKQLISSGLPNIIEQVRVRIRKEPFYGVRIQVFSFLCKINSYESFELISELLLLEKDNLALSKISKYISNVSCNLITKAIKTRISDPKLPQLALRGLLFSLGCQICLTNKTDLLLNYMHQSKDLLQVGGSHISNGIVREFLIKGLANTKEVDSFDYLVKCLKSNSECYFVIPTLISSITKLAISIGTVAQKSSAIDLIVTISQSEDNRISFACIDSLIKLSAFEKINLIESIKSRRFINEDHIWIDKQIDKFFGFQPQLNDFMEYSSPIDALNKLNIKKVTNVGSITRGPFLPVADSSFNRDFSGLLATVHDLKTKIWELEFKNEQILAINSEREICSQKIEAVPDFNYTTFTTNSASKTDSRLYPGVFRHELSAEPVTINDPDLEDSSSKSRRFYQKDSPSSLQIFQRKSLGQKNTSNSNKQSTKSPQIKIKF</sequence>
<feature type="compositionally biased region" description="Low complexity" evidence="1">
    <location>
        <begin position="849"/>
        <end position="862"/>
    </location>
</feature>
<evidence type="ECO:0000313" key="3">
    <source>
        <dbReference type="EMBL" id="OMJ20590.1"/>
    </source>
</evidence>
<feature type="compositionally biased region" description="Polar residues" evidence="1">
    <location>
        <begin position="834"/>
        <end position="848"/>
    </location>
</feature>
<dbReference type="GO" id="GO:0042277">
    <property type="term" value="F:peptide binding"/>
    <property type="evidence" value="ECO:0007669"/>
    <property type="project" value="TreeGrafter"/>
</dbReference>
<evidence type="ECO:0000313" key="4">
    <source>
        <dbReference type="Proteomes" id="UP000187429"/>
    </source>
</evidence>